<dbReference type="GO" id="GO:0046872">
    <property type="term" value="F:metal ion binding"/>
    <property type="evidence" value="ECO:0007669"/>
    <property type="project" value="UniProtKB-KW"/>
</dbReference>
<evidence type="ECO:0000256" key="2">
    <source>
        <dbReference type="ARBA" id="ARBA00001947"/>
    </source>
</evidence>
<comment type="caution">
    <text evidence="14">The sequence shown here is derived from an EMBL/GenBank/DDBJ whole genome shotgun (WGS) entry which is preliminary data.</text>
</comment>
<dbReference type="Gene3D" id="3.40.80.10">
    <property type="entry name" value="Peptidoglycan recognition protein-like"/>
    <property type="match status" value="1"/>
</dbReference>
<dbReference type="AlphaFoldDB" id="A0A366H6Q0"/>
<dbReference type="PANTHER" id="PTHR30417:SF4">
    <property type="entry name" value="1,6-ANHYDRO-N-ACETYLMURAMYL-L-ALANINE AMIDASE AMPD"/>
    <property type="match status" value="1"/>
</dbReference>
<evidence type="ECO:0000256" key="4">
    <source>
        <dbReference type="ARBA" id="ARBA00007553"/>
    </source>
</evidence>
<name>A0A366H6Q0_9BURK</name>
<dbReference type="RefSeq" id="WP_113934035.1">
    <property type="nucleotide sequence ID" value="NZ_JACCEU010000009.1"/>
</dbReference>
<comment type="cofactor">
    <cofactor evidence="2">
        <name>Zn(2+)</name>
        <dbReference type="ChEBI" id="CHEBI:29105"/>
    </cofactor>
</comment>
<keyword evidence="7" id="KW-0479">Metal-binding</keyword>
<dbReference type="GO" id="GO:0071555">
    <property type="term" value="P:cell wall organization"/>
    <property type="evidence" value="ECO:0007669"/>
    <property type="project" value="UniProtKB-KW"/>
</dbReference>
<dbReference type="PANTHER" id="PTHR30417">
    <property type="entry name" value="N-ACETYLMURAMOYL-L-ALANINE AMIDASE AMID"/>
    <property type="match status" value="1"/>
</dbReference>
<evidence type="ECO:0000256" key="12">
    <source>
        <dbReference type="ARBA" id="ARBA00042615"/>
    </source>
</evidence>
<dbReference type="EC" id="3.5.1.28" evidence="5"/>
<evidence type="ECO:0000256" key="7">
    <source>
        <dbReference type="ARBA" id="ARBA00022723"/>
    </source>
</evidence>
<dbReference type="Proteomes" id="UP000253628">
    <property type="component" value="Unassembled WGS sequence"/>
</dbReference>
<dbReference type="GO" id="GO:0009253">
    <property type="term" value="P:peptidoglycan catabolic process"/>
    <property type="evidence" value="ECO:0007669"/>
    <property type="project" value="InterPro"/>
</dbReference>
<evidence type="ECO:0000256" key="11">
    <source>
        <dbReference type="ARBA" id="ARBA00039257"/>
    </source>
</evidence>
<evidence type="ECO:0000256" key="5">
    <source>
        <dbReference type="ARBA" id="ARBA00011901"/>
    </source>
</evidence>
<dbReference type="SMART" id="SM00644">
    <property type="entry name" value="Ami_2"/>
    <property type="match status" value="1"/>
</dbReference>
<evidence type="ECO:0000256" key="6">
    <source>
        <dbReference type="ARBA" id="ARBA00022490"/>
    </source>
</evidence>
<evidence type="ECO:0000256" key="3">
    <source>
        <dbReference type="ARBA" id="ARBA00004496"/>
    </source>
</evidence>
<dbReference type="InterPro" id="IPR036505">
    <property type="entry name" value="Amidase/PGRP_sf"/>
</dbReference>
<dbReference type="NCBIfam" id="NF008758">
    <property type="entry name" value="PRK11789.1"/>
    <property type="match status" value="1"/>
</dbReference>
<evidence type="ECO:0000256" key="8">
    <source>
        <dbReference type="ARBA" id="ARBA00022801"/>
    </source>
</evidence>
<keyword evidence="8" id="KW-0378">Hydrolase</keyword>
<evidence type="ECO:0000256" key="9">
    <source>
        <dbReference type="ARBA" id="ARBA00022833"/>
    </source>
</evidence>
<comment type="similarity">
    <text evidence="4">Belongs to the N-acetylmuramoyl-L-alanine amidase 2 family.</text>
</comment>
<comment type="catalytic activity">
    <reaction evidence="1">
        <text>Hydrolyzes the link between N-acetylmuramoyl residues and L-amino acid residues in certain cell-wall glycopeptides.</text>
        <dbReference type="EC" id="3.5.1.28"/>
    </reaction>
</comment>
<accession>A0A366H6Q0</accession>
<dbReference type="SUPFAM" id="SSF55846">
    <property type="entry name" value="N-acetylmuramoyl-L-alanine amidase-like"/>
    <property type="match status" value="1"/>
</dbReference>
<dbReference type="GO" id="GO:0005737">
    <property type="term" value="C:cytoplasm"/>
    <property type="evidence" value="ECO:0007669"/>
    <property type="project" value="UniProtKB-SubCell"/>
</dbReference>
<keyword evidence="10" id="KW-0961">Cell wall biogenesis/degradation</keyword>
<evidence type="ECO:0000259" key="13">
    <source>
        <dbReference type="SMART" id="SM00644"/>
    </source>
</evidence>
<feature type="domain" description="N-acetylmuramoyl-L-alanine amidase" evidence="13">
    <location>
        <begin position="23"/>
        <end position="171"/>
    </location>
</feature>
<keyword evidence="6" id="KW-0963">Cytoplasm</keyword>
<dbReference type="OrthoDB" id="9794842at2"/>
<evidence type="ECO:0000256" key="1">
    <source>
        <dbReference type="ARBA" id="ARBA00001561"/>
    </source>
</evidence>
<organism evidence="14 15">
    <name type="scientific">Eoetvoesiella caeni</name>
    <dbReference type="NCBI Taxonomy" id="645616"/>
    <lineage>
        <taxon>Bacteria</taxon>
        <taxon>Pseudomonadati</taxon>
        <taxon>Pseudomonadota</taxon>
        <taxon>Betaproteobacteria</taxon>
        <taxon>Burkholderiales</taxon>
        <taxon>Alcaligenaceae</taxon>
        <taxon>Eoetvoesiella</taxon>
    </lineage>
</organism>
<dbReference type="InterPro" id="IPR051206">
    <property type="entry name" value="NAMLAA_amidase_2"/>
</dbReference>
<proteinExistence type="inferred from homology"/>
<reference evidence="14 15" key="1">
    <citation type="submission" date="2018-06" db="EMBL/GenBank/DDBJ databases">
        <title>Genomic Encyclopedia of Type Strains, Phase IV (KMG-IV): sequencing the most valuable type-strain genomes for metagenomic binning, comparative biology and taxonomic classification.</title>
        <authorList>
            <person name="Goeker M."/>
        </authorList>
    </citation>
    <scope>NUCLEOTIDE SEQUENCE [LARGE SCALE GENOMIC DNA]</scope>
    <source>
        <strain evidence="14 15">DSM 25520</strain>
    </source>
</reference>
<keyword evidence="15" id="KW-1185">Reference proteome</keyword>
<gene>
    <name evidence="14" type="ORF">DFR37_1086</name>
</gene>
<dbReference type="Pfam" id="PF01510">
    <property type="entry name" value="Amidase_2"/>
    <property type="match status" value="1"/>
</dbReference>
<dbReference type="GO" id="GO:0009254">
    <property type="term" value="P:peptidoglycan turnover"/>
    <property type="evidence" value="ECO:0007669"/>
    <property type="project" value="TreeGrafter"/>
</dbReference>
<dbReference type="InterPro" id="IPR002502">
    <property type="entry name" value="Amidase_domain"/>
</dbReference>
<comment type="subcellular location">
    <subcellularLocation>
        <location evidence="3">Cytoplasm</location>
    </subcellularLocation>
</comment>
<keyword evidence="9" id="KW-0862">Zinc</keyword>
<evidence type="ECO:0000256" key="10">
    <source>
        <dbReference type="ARBA" id="ARBA00023316"/>
    </source>
</evidence>
<dbReference type="CDD" id="cd06583">
    <property type="entry name" value="PGRP"/>
    <property type="match status" value="1"/>
</dbReference>
<sequence>MSGLVLDRQGWLRPHAGVLLAPSPNCDARPRSVEPTLLVIHNISLPPGQFGGPEIVDFFQNRLDYSSHPWLECLRGMTVAAHFLIRRDGQIVQFVATGDRAWHAGVSSFKGRERCNDFSIGIELEGTDTEPYCDEQYSALKSLTRALRARHNLSAVRGHEHIAPKRKTDPGPKFHWRRYARESQWLLRELPPLA</sequence>
<protein>
    <recommendedName>
        <fullName evidence="11">1,6-anhydro-N-acetylmuramyl-L-alanine amidase AmpD</fullName>
        <ecNumber evidence="5">3.5.1.28</ecNumber>
    </recommendedName>
    <alternativeName>
        <fullName evidence="12">N-acetylmuramoyl-L-alanine amidase</fullName>
    </alternativeName>
</protein>
<dbReference type="EMBL" id="QNRQ01000008">
    <property type="protein sequence ID" value="RBP37830.1"/>
    <property type="molecule type" value="Genomic_DNA"/>
</dbReference>
<evidence type="ECO:0000313" key="15">
    <source>
        <dbReference type="Proteomes" id="UP000253628"/>
    </source>
</evidence>
<evidence type="ECO:0000313" key="14">
    <source>
        <dbReference type="EMBL" id="RBP37830.1"/>
    </source>
</evidence>
<dbReference type="GO" id="GO:0008745">
    <property type="term" value="F:N-acetylmuramoyl-L-alanine amidase activity"/>
    <property type="evidence" value="ECO:0007669"/>
    <property type="project" value="UniProtKB-EC"/>
</dbReference>